<reference evidence="3" key="1">
    <citation type="submission" date="2022-03" db="EMBL/GenBank/DDBJ databases">
        <authorList>
            <person name="Martin C."/>
        </authorList>
    </citation>
    <scope>NUCLEOTIDE SEQUENCE</scope>
</reference>
<comment type="caution">
    <text evidence="3">The sequence shown here is derived from an EMBL/GenBank/DDBJ whole genome shotgun (WGS) entry which is preliminary data.</text>
</comment>
<sequence length="139" mass="15534">QIFRRQNCKAAAGEQATKSSIQHLTYTNVSLRIERNESYQAMGRFLDASSTYNRTSWMAASQFKVKAADYNKESILGEGSFGTVYKSSASLDPAACVYALKEFKRGLATAHQELRSLITLGQNRRIQQLNGFDLTRIGL</sequence>
<accession>A0A8S4NE68</accession>
<dbReference type="SUPFAM" id="SSF56112">
    <property type="entry name" value="Protein kinase-like (PK-like)"/>
    <property type="match status" value="1"/>
</dbReference>
<keyword evidence="1" id="KW-0067">ATP-binding</keyword>
<evidence type="ECO:0000313" key="4">
    <source>
        <dbReference type="Proteomes" id="UP000749559"/>
    </source>
</evidence>
<organism evidence="3 4">
    <name type="scientific">Owenia fusiformis</name>
    <name type="common">Polychaete worm</name>
    <dbReference type="NCBI Taxonomy" id="6347"/>
    <lineage>
        <taxon>Eukaryota</taxon>
        <taxon>Metazoa</taxon>
        <taxon>Spiralia</taxon>
        <taxon>Lophotrochozoa</taxon>
        <taxon>Annelida</taxon>
        <taxon>Polychaeta</taxon>
        <taxon>Sedentaria</taxon>
        <taxon>Canalipalpata</taxon>
        <taxon>Sabellida</taxon>
        <taxon>Oweniida</taxon>
        <taxon>Oweniidae</taxon>
        <taxon>Owenia</taxon>
    </lineage>
</organism>
<dbReference type="InterPro" id="IPR000719">
    <property type="entry name" value="Prot_kinase_dom"/>
</dbReference>
<keyword evidence="1" id="KW-0547">Nucleotide-binding</keyword>
<proteinExistence type="predicted"/>
<dbReference type="GO" id="GO:0004672">
    <property type="term" value="F:protein kinase activity"/>
    <property type="evidence" value="ECO:0007669"/>
    <property type="project" value="InterPro"/>
</dbReference>
<keyword evidence="4" id="KW-1185">Reference proteome</keyword>
<dbReference type="Gene3D" id="3.30.200.20">
    <property type="entry name" value="Phosphorylase Kinase, domain 1"/>
    <property type="match status" value="1"/>
</dbReference>
<evidence type="ECO:0000256" key="1">
    <source>
        <dbReference type="PROSITE-ProRule" id="PRU10141"/>
    </source>
</evidence>
<dbReference type="GO" id="GO:0005524">
    <property type="term" value="F:ATP binding"/>
    <property type="evidence" value="ECO:0007669"/>
    <property type="project" value="UniProtKB-UniRule"/>
</dbReference>
<dbReference type="InterPro" id="IPR017441">
    <property type="entry name" value="Protein_kinase_ATP_BS"/>
</dbReference>
<evidence type="ECO:0000259" key="2">
    <source>
        <dbReference type="PROSITE" id="PS50011"/>
    </source>
</evidence>
<name>A0A8S4NE68_OWEFU</name>
<dbReference type="PROSITE" id="PS50011">
    <property type="entry name" value="PROTEIN_KINASE_DOM"/>
    <property type="match status" value="1"/>
</dbReference>
<dbReference type="AlphaFoldDB" id="A0A8S4NE68"/>
<feature type="domain" description="Protein kinase" evidence="2">
    <location>
        <begin position="70"/>
        <end position="139"/>
    </location>
</feature>
<dbReference type="PROSITE" id="PS00107">
    <property type="entry name" value="PROTEIN_KINASE_ATP"/>
    <property type="match status" value="1"/>
</dbReference>
<dbReference type="EMBL" id="CAIIXF020000003">
    <property type="protein sequence ID" value="CAH1778469.1"/>
    <property type="molecule type" value="Genomic_DNA"/>
</dbReference>
<dbReference type="InterPro" id="IPR011009">
    <property type="entry name" value="Kinase-like_dom_sf"/>
</dbReference>
<feature type="non-terminal residue" evidence="3">
    <location>
        <position position="1"/>
    </location>
</feature>
<dbReference type="Proteomes" id="UP000749559">
    <property type="component" value="Unassembled WGS sequence"/>
</dbReference>
<feature type="binding site" evidence="1">
    <location>
        <position position="101"/>
    </location>
    <ligand>
        <name>ATP</name>
        <dbReference type="ChEBI" id="CHEBI:30616"/>
    </ligand>
</feature>
<protein>
    <recommendedName>
        <fullName evidence="2">Protein kinase domain-containing protein</fullName>
    </recommendedName>
</protein>
<evidence type="ECO:0000313" key="3">
    <source>
        <dbReference type="EMBL" id="CAH1778469.1"/>
    </source>
</evidence>
<gene>
    <name evidence="3" type="ORF">OFUS_LOCUS5380</name>
</gene>